<keyword evidence="5 16" id="KW-0808">Transferase</keyword>
<protein>
    <recommendedName>
        <fullName evidence="3">histidine kinase</fullName>
        <ecNumber evidence="3">2.7.13.3</ecNumber>
    </recommendedName>
</protein>
<dbReference type="PRINTS" id="PR00344">
    <property type="entry name" value="BCTRLSENSOR"/>
</dbReference>
<dbReference type="GO" id="GO:0016020">
    <property type="term" value="C:membrane"/>
    <property type="evidence" value="ECO:0007669"/>
    <property type="project" value="UniProtKB-SubCell"/>
</dbReference>
<dbReference type="SMART" id="SM00448">
    <property type="entry name" value="REC"/>
    <property type="match status" value="1"/>
</dbReference>
<evidence type="ECO:0000256" key="9">
    <source>
        <dbReference type="ARBA" id="ARBA00023012"/>
    </source>
</evidence>
<keyword evidence="11" id="KW-0131">Cell cycle</keyword>
<keyword evidence="8" id="KW-0067">ATP-binding</keyword>
<dbReference type="SUPFAM" id="SSF55874">
    <property type="entry name" value="ATPase domain of HSP90 chaperone/DNA topoisomerase II/histidine kinase"/>
    <property type="match status" value="1"/>
</dbReference>
<evidence type="ECO:0000256" key="12">
    <source>
        <dbReference type="PROSITE-ProRule" id="PRU00169"/>
    </source>
</evidence>
<feature type="coiled-coil region" evidence="13">
    <location>
        <begin position="62"/>
        <end position="96"/>
    </location>
</feature>
<dbReference type="Gene3D" id="3.40.50.2300">
    <property type="match status" value="1"/>
</dbReference>
<evidence type="ECO:0000256" key="5">
    <source>
        <dbReference type="ARBA" id="ARBA00022679"/>
    </source>
</evidence>
<feature type="coiled-coil region" evidence="13">
    <location>
        <begin position="3"/>
        <end position="30"/>
    </location>
</feature>
<dbReference type="CDD" id="cd17546">
    <property type="entry name" value="REC_hyHK_CKI1_RcsC-like"/>
    <property type="match status" value="1"/>
</dbReference>
<gene>
    <name evidence="16" type="primary">luxQ_1</name>
    <name evidence="16" type="ORF">Pan265_02620</name>
</gene>
<evidence type="ECO:0000259" key="15">
    <source>
        <dbReference type="PROSITE" id="PS50110"/>
    </source>
</evidence>
<dbReference type="SMART" id="SM00388">
    <property type="entry name" value="HisKA"/>
    <property type="match status" value="1"/>
</dbReference>
<evidence type="ECO:0000313" key="16">
    <source>
        <dbReference type="EMBL" id="QDU70435.1"/>
    </source>
</evidence>
<dbReference type="EMBL" id="CP036280">
    <property type="protein sequence ID" value="QDU70435.1"/>
    <property type="molecule type" value="Genomic_DNA"/>
</dbReference>
<dbReference type="InterPro" id="IPR004358">
    <property type="entry name" value="Sig_transdc_His_kin-like_C"/>
</dbReference>
<dbReference type="SUPFAM" id="SSF52172">
    <property type="entry name" value="CheY-like"/>
    <property type="match status" value="1"/>
</dbReference>
<dbReference type="GO" id="GO:0000155">
    <property type="term" value="F:phosphorelay sensor kinase activity"/>
    <property type="evidence" value="ECO:0007669"/>
    <property type="project" value="InterPro"/>
</dbReference>
<evidence type="ECO:0000256" key="2">
    <source>
        <dbReference type="ARBA" id="ARBA00004370"/>
    </source>
</evidence>
<keyword evidence="6" id="KW-0547">Nucleotide-binding</keyword>
<dbReference type="InterPro" id="IPR003594">
    <property type="entry name" value="HATPase_dom"/>
</dbReference>
<organism evidence="16 17">
    <name type="scientific">Mucisphaera calidilacus</name>
    <dbReference type="NCBI Taxonomy" id="2527982"/>
    <lineage>
        <taxon>Bacteria</taxon>
        <taxon>Pseudomonadati</taxon>
        <taxon>Planctomycetota</taxon>
        <taxon>Phycisphaerae</taxon>
        <taxon>Phycisphaerales</taxon>
        <taxon>Phycisphaeraceae</taxon>
        <taxon>Mucisphaera</taxon>
    </lineage>
</organism>
<dbReference type="Pfam" id="PF02518">
    <property type="entry name" value="HATPase_c"/>
    <property type="match status" value="1"/>
</dbReference>
<proteinExistence type="predicted"/>
<keyword evidence="9" id="KW-0902">Two-component regulatory system</keyword>
<dbReference type="PROSITE" id="PS50110">
    <property type="entry name" value="RESPONSE_REGULATORY"/>
    <property type="match status" value="1"/>
</dbReference>
<keyword evidence="7 16" id="KW-0418">Kinase</keyword>
<evidence type="ECO:0000256" key="1">
    <source>
        <dbReference type="ARBA" id="ARBA00000085"/>
    </source>
</evidence>
<keyword evidence="13" id="KW-0175">Coiled coil</keyword>
<dbReference type="GO" id="GO:0005524">
    <property type="term" value="F:ATP binding"/>
    <property type="evidence" value="ECO:0007669"/>
    <property type="project" value="UniProtKB-KW"/>
</dbReference>
<name>A0A518BU01_9BACT</name>
<dbReference type="CDD" id="cd00082">
    <property type="entry name" value="HisKA"/>
    <property type="match status" value="1"/>
</dbReference>
<dbReference type="InterPro" id="IPR001789">
    <property type="entry name" value="Sig_transdc_resp-reg_receiver"/>
</dbReference>
<evidence type="ECO:0000256" key="10">
    <source>
        <dbReference type="ARBA" id="ARBA00023136"/>
    </source>
</evidence>
<dbReference type="CDD" id="cd16922">
    <property type="entry name" value="HATPase_EvgS-ArcB-TorS-like"/>
    <property type="match status" value="1"/>
</dbReference>
<keyword evidence="10" id="KW-0472">Membrane</keyword>
<feature type="modified residue" description="4-aspartylphosphate" evidence="12">
    <location>
        <position position="420"/>
    </location>
</feature>
<feature type="domain" description="Histidine kinase" evidence="14">
    <location>
        <begin position="103"/>
        <end position="327"/>
    </location>
</feature>
<dbReference type="PANTHER" id="PTHR45339">
    <property type="entry name" value="HYBRID SIGNAL TRANSDUCTION HISTIDINE KINASE J"/>
    <property type="match status" value="1"/>
</dbReference>
<keyword evidence="4 12" id="KW-0597">Phosphoprotein</keyword>
<comment type="subcellular location">
    <subcellularLocation>
        <location evidence="2">Membrane</location>
    </subcellularLocation>
</comment>
<evidence type="ECO:0000256" key="7">
    <source>
        <dbReference type="ARBA" id="ARBA00022777"/>
    </source>
</evidence>
<evidence type="ECO:0000256" key="4">
    <source>
        <dbReference type="ARBA" id="ARBA00022553"/>
    </source>
</evidence>
<dbReference type="SMART" id="SM00387">
    <property type="entry name" value="HATPase_c"/>
    <property type="match status" value="1"/>
</dbReference>
<dbReference type="Pfam" id="PF00512">
    <property type="entry name" value="HisKA"/>
    <property type="match status" value="1"/>
</dbReference>
<accession>A0A518BU01</accession>
<evidence type="ECO:0000256" key="13">
    <source>
        <dbReference type="SAM" id="Coils"/>
    </source>
</evidence>
<dbReference type="Gene3D" id="3.30.565.10">
    <property type="entry name" value="Histidine kinase-like ATPase, C-terminal domain"/>
    <property type="match status" value="1"/>
</dbReference>
<evidence type="ECO:0000256" key="3">
    <source>
        <dbReference type="ARBA" id="ARBA00012438"/>
    </source>
</evidence>
<dbReference type="Gene3D" id="1.10.287.130">
    <property type="match status" value="1"/>
</dbReference>
<evidence type="ECO:0000313" key="17">
    <source>
        <dbReference type="Proteomes" id="UP000320386"/>
    </source>
</evidence>
<dbReference type="FunFam" id="3.30.565.10:FF:000010">
    <property type="entry name" value="Sensor histidine kinase RcsC"/>
    <property type="match status" value="1"/>
</dbReference>
<dbReference type="InterPro" id="IPR036097">
    <property type="entry name" value="HisK_dim/P_sf"/>
</dbReference>
<dbReference type="PROSITE" id="PS50109">
    <property type="entry name" value="HIS_KIN"/>
    <property type="match status" value="1"/>
</dbReference>
<comment type="catalytic activity">
    <reaction evidence="1">
        <text>ATP + protein L-histidine = ADP + protein N-phospho-L-histidine.</text>
        <dbReference type="EC" id="2.7.13.3"/>
    </reaction>
</comment>
<dbReference type="InterPro" id="IPR005467">
    <property type="entry name" value="His_kinase_dom"/>
</dbReference>
<dbReference type="Pfam" id="PF00072">
    <property type="entry name" value="Response_reg"/>
    <property type="match status" value="1"/>
</dbReference>
<dbReference type="SUPFAM" id="SSF47384">
    <property type="entry name" value="Homodimeric domain of signal transducing histidine kinase"/>
    <property type="match status" value="1"/>
</dbReference>
<keyword evidence="17" id="KW-1185">Reference proteome</keyword>
<dbReference type="EC" id="2.7.13.3" evidence="3"/>
<dbReference type="OrthoDB" id="229369at2"/>
<dbReference type="AlphaFoldDB" id="A0A518BU01"/>
<dbReference type="KEGG" id="mcad:Pan265_02620"/>
<dbReference type="FunFam" id="1.10.287.130:FF:000038">
    <property type="entry name" value="Sensory transduction histidine kinase"/>
    <property type="match status" value="1"/>
</dbReference>
<feature type="domain" description="Response regulatory" evidence="15">
    <location>
        <begin position="367"/>
        <end position="485"/>
    </location>
</feature>
<evidence type="ECO:0000259" key="14">
    <source>
        <dbReference type="PROSITE" id="PS50109"/>
    </source>
</evidence>
<evidence type="ECO:0000256" key="8">
    <source>
        <dbReference type="ARBA" id="ARBA00022840"/>
    </source>
</evidence>
<reference evidence="16 17" key="1">
    <citation type="submission" date="2019-02" db="EMBL/GenBank/DDBJ databases">
        <title>Deep-cultivation of Planctomycetes and their phenomic and genomic characterization uncovers novel biology.</title>
        <authorList>
            <person name="Wiegand S."/>
            <person name="Jogler M."/>
            <person name="Boedeker C."/>
            <person name="Pinto D."/>
            <person name="Vollmers J."/>
            <person name="Rivas-Marin E."/>
            <person name="Kohn T."/>
            <person name="Peeters S.H."/>
            <person name="Heuer A."/>
            <person name="Rast P."/>
            <person name="Oberbeckmann S."/>
            <person name="Bunk B."/>
            <person name="Jeske O."/>
            <person name="Meyerdierks A."/>
            <person name="Storesund J.E."/>
            <person name="Kallscheuer N."/>
            <person name="Luecker S."/>
            <person name="Lage O.M."/>
            <person name="Pohl T."/>
            <person name="Merkel B.J."/>
            <person name="Hornburger P."/>
            <person name="Mueller R.-W."/>
            <person name="Bruemmer F."/>
            <person name="Labrenz M."/>
            <person name="Spormann A.M."/>
            <person name="Op den Camp H."/>
            <person name="Overmann J."/>
            <person name="Amann R."/>
            <person name="Jetten M.S.M."/>
            <person name="Mascher T."/>
            <person name="Medema M.H."/>
            <person name="Devos D.P."/>
            <person name="Kaster A.-K."/>
            <person name="Ovreas L."/>
            <person name="Rohde M."/>
            <person name="Galperin M.Y."/>
            <person name="Jogler C."/>
        </authorList>
    </citation>
    <scope>NUCLEOTIDE SEQUENCE [LARGE SCALE GENOMIC DNA]</scope>
    <source>
        <strain evidence="16 17">Pan265</strain>
    </source>
</reference>
<evidence type="ECO:0000256" key="11">
    <source>
        <dbReference type="ARBA" id="ARBA00023306"/>
    </source>
</evidence>
<evidence type="ECO:0000256" key="6">
    <source>
        <dbReference type="ARBA" id="ARBA00022741"/>
    </source>
</evidence>
<dbReference type="RefSeq" id="WP_145444534.1">
    <property type="nucleotide sequence ID" value="NZ_CP036280.1"/>
</dbReference>
<dbReference type="InterPro" id="IPR011006">
    <property type="entry name" value="CheY-like_superfamily"/>
</dbReference>
<sequence length="494" mass="54959">MNQHDDSQEVRELREHIQRLERMNLAMMDRIERTVDNAGSAYAMFESNIVMQQTIRERTMELAQANEALRREITERTIAEEQMRIARDQAEAASRAKSEFLANMSHEIRTPMTAILGYAELLNNEIDIEHDADQVGRIAHTIHNNANHLLSVINDILDMSKIEAGRMSVEMIDTNPVRLLSDVVAIMKPRADDKQIQLTSSFISSLPAIIQTDPTRLRQVLINIIGNAIKFTAHGSVDIVASCEAATQTLSFSIRDTGIGMTAGQLQQLNSFQAFTQADSSMSRRFGGTGLGLSISNSLARLLGGRIDIASTKDKGSTFTLTVHTGDLSHAQMIAPDDILTELERENRRRSCENTPTTCDVSLMNRRVLLAEDGPDNQRLIAHHLRKAGADVTLCDNGLLAVQTIENTPADQHPHVILMDMQMPVLDGYQATRRLRASHYAGPILALTAHVMDTDRQKCLDAGCDDYLSKPINAKHLIARCSQWARQNDHRNAA</sequence>
<dbReference type="PANTHER" id="PTHR45339:SF1">
    <property type="entry name" value="HYBRID SIGNAL TRANSDUCTION HISTIDINE KINASE J"/>
    <property type="match status" value="1"/>
</dbReference>
<dbReference type="InterPro" id="IPR003661">
    <property type="entry name" value="HisK_dim/P_dom"/>
</dbReference>
<dbReference type="Proteomes" id="UP000320386">
    <property type="component" value="Chromosome"/>
</dbReference>
<dbReference type="InterPro" id="IPR036890">
    <property type="entry name" value="HATPase_C_sf"/>
</dbReference>